<name>A0ABQ2IST8_9PSEU</name>
<comment type="caution">
    <text evidence="1">The sequence shown here is derived from an EMBL/GenBank/DDBJ whole genome shotgun (WGS) entry which is preliminary data.</text>
</comment>
<reference evidence="2" key="1">
    <citation type="journal article" date="2019" name="Int. J. Syst. Evol. Microbiol.">
        <title>The Global Catalogue of Microorganisms (GCM) 10K type strain sequencing project: providing services to taxonomists for standard genome sequencing and annotation.</title>
        <authorList>
            <consortium name="The Broad Institute Genomics Platform"/>
            <consortium name="The Broad Institute Genome Sequencing Center for Infectious Disease"/>
            <person name="Wu L."/>
            <person name="Ma J."/>
        </authorList>
    </citation>
    <scope>NUCLEOTIDE SEQUENCE [LARGE SCALE GENOMIC DNA]</scope>
    <source>
        <strain evidence="2">CGMCC 4.7319</strain>
    </source>
</reference>
<evidence type="ECO:0000313" key="1">
    <source>
        <dbReference type="EMBL" id="GGN24059.1"/>
    </source>
</evidence>
<sequence>MSNHVLFGGLRRNLDDHLERVLRVAVDGDAGMALAVMRQDVPGIVAALRALAEGHRADENGYCEKCRSGPFWRRVAAPCRMLLDVHLAVTVAATARKCSGPQSHRLRSSS</sequence>
<organism evidence="1 2">
    <name type="scientific">Lentzea pudingi</name>
    <dbReference type="NCBI Taxonomy" id="1789439"/>
    <lineage>
        <taxon>Bacteria</taxon>
        <taxon>Bacillati</taxon>
        <taxon>Actinomycetota</taxon>
        <taxon>Actinomycetes</taxon>
        <taxon>Pseudonocardiales</taxon>
        <taxon>Pseudonocardiaceae</taxon>
        <taxon>Lentzea</taxon>
    </lineage>
</organism>
<evidence type="ECO:0008006" key="3">
    <source>
        <dbReference type="Google" id="ProtNLM"/>
    </source>
</evidence>
<dbReference type="EMBL" id="BMNC01000019">
    <property type="protein sequence ID" value="GGN24059.1"/>
    <property type="molecule type" value="Genomic_DNA"/>
</dbReference>
<dbReference type="Proteomes" id="UP000597656">
    <property type="component" value="Unassembled WGS sequence"/>
</dbReference>
<keyword evidence="2" id="KW-1185">Reference proteome</keyword>
<proteinExistence type="predicted"/>
<evidence type="ECO:0000313" key="2">
    <source>
        <dbReference type="Proteomes" id="UP000597656"/>
    </source>
</evidence>
<accession>A0ABQ2IST8</accession>
<protein>
    <recommendedName>
        <fullName evidence="3">FCD domain-containing protein</fullName>
    </recommendedName>
</protein>
<gene>
    <name evidence="1" type="ORF">GCM10011609_77290</name>
</gene>